<dbReference type="STRING" id="1547445.LO80_04095"/>
<gene>
    <name evidence="1" type="ORF">LO80_04095</name>
</gene>
<name>A0A097ENU3_9GAMM</name>
<dbReference type="eggNOG" id="ENOG50344NP">
    <property type="taxonomic scope" value="Bacteria"/>
</dbReference>
<dbReference type="KEGG" id="frf:LO80_04095"/>
<dbReference type="RefSeq" id="WP_040008822.1">
    <property type="nucleotide sequence ID" value="NZ_CP009574.1"/>
</dbReference>
<evidence type="ECO:0000313" key="1">
    <source>
        <dbReference type="EMBL" id="AIT09236.1"/>
    </source>
</evidence>
<dbReference type="EMBL" id="CP009574">
    <property type="protein sequence ID" value="AIT09236.1"/>
    <property type="molecule type" value="Genomic_DNA"/>
</dbReference>
<reference evidence="1 2" key="1">
    <citation type="submission" date="2014-10" db="EMBL/GenBank/DDBJ databases">
        <title>Whole genome sequence of Francisella endociliophora strain FSC1006, isolated from a laboratory culture of the marine ciliate Euplotes raikovi.</title>
        <authorList>
            <person name="Granberg M."/>
            <person name="Backman S."/>
            <person name="Lundmark E."/>
            <person name="Nilsson E."/>
            <person name="Karlsson E."/>
            <person name="Thelaus J."/>
            <person name="Ohrman C."/>
            <person name="Larkeryd A."/>
            <person name="Stenberg P."/>
        </authorList>
    </citation>
    <scope>NUCLEOTIDE SEQUENCE [LARGE SCALE GENOMIC DNA]</scope>
    <source>
        <strain evidence="1 2">FSC1006</strain>
    </source>
</reference>
<accession>A0A097ENU3</accession>
<proteinExistence type="predicted"/>
<dbReference type="OrthoDB" id="5623921at2"/>
<dbReference type="Proteomes" id="UP000029672">
    <property type="component" value="Chromosome"/>
</dbReference>
<dbReference type="AlphaFoldDB" id="A0A097ENU3"/>
<sequence>MANQYSGNFEQIVKNKFKCSAKEILLKCQREGLSYQDAEQVLGFKHVTIRKWAKRFDIKLPPRFRVSEDSVDSDNGIAYVRECKSNNVNRTNILSRCWINMSLYSAIKAKS</sequence>
<keyword evidence="2" id="KW-1185">Reference proteome</keyword>
<evidence type="ECO:0000313" key="2">
    <source>
        <dbReference type="Proteomes" id="UP000029672"/>
    </source>
</evidence>
<protein>
    <submittedName>
        <fullName evidence="1">Uncharacterized protein</fullName>
    </submittedName>
</protein>
<organism evidence="1 2">
    <name type="scientific">Candidatus Francisella endociliophora</name>
    <dbReference type="NCBI Taxonomy" id="653937"/>
    <lineage>
        <taxon>Bacteria</taxon>
        <taxon>Pseudomonadati</taxon>
        <taxon>Pseudomonadota</taxon>
        <taxon>Gammaproteobacteria</taxon>
        <taxon>Thiotrichales</taxon>
        <taxon>Francisellaceae</taxon>
        <taxon>Francisella</taxon>
    </lineage>
</organism>
<dbReference type="HOGENOM" id="CLU_2154660_0_0_6"/>